<name>A0A8I1AEN0_THEIN</name>
<proteinExistence type="predicted"/>
<dbReference type="Pfam" id="PF14435">
    <property type="entry name" value="SUKH-4"/>
    <property type="match status" value="1"/>
</dbReference>
<dbReference type="AlphaFoldDB" id="A0A8I1AEN0"/>
<organism evidence="1 2">
    <name type="scientific">Thermoactinomyces intermedius</name>
    <dbReference type="NCBI Taxonomy" id="2024"/>
    <lineage>
        <taxon>Bacteria</taxon>
        <taxon>Bacillati</taxon>
        <taxon>Bacillota</taxon>
        <taxon>Bacilli</taxon>
        <taxon>Bacillales</taxon>
        <taxon>Thermoactinomycetaceae</taxon>
        <taxon>Thermoactinomyces</taxon>
    </lineage>
</organism>
<dbReference type="RefSeq" id="WP_181731891.1">
    <property type="nucleotide sequence ID" value="NZ_JACEIR010000004.1"/>
</dbReference>
<dbReference type="EMBL" id="JAECVW010000002">
    <property type="protein sequence ID" value="MBH8594648.1"/>
    <property type="molecule type" value="Genomic_DNA"/>
</dbReference>
<sequence>MAELTKELKEFWKDQLVLFHHEQLPPSGLSEATLTFLSSVGLPLDSEKVKGSPFYLHFYDQLKMKQDHEGEGYLMIGENEGNEIGIHCKTDCLYYLDSWFAKGKRWMNANIATFLMFLKIYLSHQPQLIDSMETGDEERIRGIVGEIKQQFHQFDPKALEEEETYWSVILEQVEDGLIC</sequence>
<protein>
    <submittedName>
        <fullName evidence="1">SUKH-4 family immunity protein</fullName>
    </submittedName>
</protein>
<reference evidence="1 2" key="1">
    <citation type="submission" date="2020-12" db="EMBL/GenBank/DDBJ databases">
        <title>WGS of Thermoactinomyces spp.</title>
        <authorList>
            <person name="Cheng K."/>
        </authorList>
    </citation>
    <scope>NUCLEOTIDE SEQUENCE [LARGE SCALE GENOMIC DNA]</scope>
    <source>
        <strain evidence="2">CICC 10671\DSM 43846</strain>
    </source>
</reference>
<dbReference type="InterPro" id="IPR025851">
    <property type="entry name" value="SUKH-4"/>
</dbReference>
<evidence type="ECO:0000313" key="1">
    <source>
        <dbReference type="EMBL" id="MBH8594648.1"/>
    </source>
</evidence>
<accession>A0A8I1AEN0</accession>
<gene>
    <name evidence="1" type="ORF">I8U20_04815</name>
</gene>
<keyword evidence="2" id="KW-1185">Reference proteome</keyword>
<dbReference type="Proteomes" id="UP000633619">
    <property type="component" value="Unassembled WGS sequence"/>
</dbReference>
<evidence type="ECO:0000313" key="2">
    <source>
        <dbReference type="Proteomes" id="UP000633619"/>
    </source>
</evidence>
<comment type="caution">
    <text evidence="1">The sequence shown here is derived from an EMBL/GenBank/DDBJ whole genome shotgun (WGS) entry which is preliminary data.</text>
</comment>